<evidence type="ECO:0000313" key="9">
    <source>
        <dbReference type="Proteomes" id="UP000470246"/>
    </source>
</evidence>
<dbReference type="Gene3D" id="3.30.70.20">
    <property type="match status" value="1"/>
</dbReference>
<evidence type="ECO:0000256" key="4">
    <source>
        <dbReference type="ARBA" id="ARBA00022982"/>
    </source>
</evidence>
<dbReference type="GO" id="GO:0046872">
    <property type="term" value="F:metal ion binding"/>
    <property type="evidence" value="ECO:0007669"/>
    <property type="project" value="UniProtKB-KW"/>
</dbReference>
<keyword evidence="3" id="KW-0479">Metal-binding</keyword>
<dbReference type="Proteomes" id="UP000470246">
    <property type="component" value="Unassembled WGS sequence"/>
</dbReference>
<evidence type="ECO:0000256" key="6">
    <source>
        <dbReference type="ARBA" id="ARBA00023014"/>
    </source>
</evidence>
<evidence type="ECO:0000313" key="8">
    <source>
        <dbReference type="EMBL" id="NEK56959.1"/>
    </source>
</evidence>
<dbReference type="SUPFAM" id="SSF54862">
    <property type="entry name" value="4Fe-4S ferredoxins"/>
    <property type="match status" value="1"/>
</dbReference>
<evidence type="ECO:0000256" key="5">
    <source>
        <dbReference type="ARBA" id="ARBA00023004"/>
    </source>
</evidence>
<comment type="cofactor">
    <cofactor evidence="1">
        <name>[3Fe-4S] cluster</name>
        <dbReference type="ChEBI" id="CHEBI:21137"/>
    </cofactor>
</comment>
<evidence type="ECO:0000256" key="1">
    <source>
        <dbReference type="ARBA" id="ARBA00001927"/>
    </source>
</evidence>
<accession>A0A7K3VWD4</accession>
<dbReference type="RefSeq" id="WP_163480142.1">
    <property type="nucleotide sequence ID" value="NZ_JAAGWF010000004.1"/>
</dbReference>
<dbReference type="Pfam" id="PF13459">
    <property type="entry name" value="Fer4_15"/>
    <property type="match status" value="1"/>
</dbReference>
<dbReference type="GO" id="GO:0051538">
    <property type="term" value="F:3 iron, 4 sulfur cluster binding"/>
    <property type="evidence" value="ECO:0007669"/>
    <property type="project" value="UniProtKB-KW"/>
</dbReference>
<sequence length="66" mass="7265">MTVRIVVDFDVCEQHGQCVEAAPAIFRFDDEGQLQHPSEVGDESAADAEDAQFLCPTQAIMVTREP</sequence>
<dbReference type="EMBL" id="JAAGWF010000004">
    <property type="protein sequence ID" value="NEK56959.1"/>
    <property type="molecule type" value="Genomic_DNA"/>
</dbReference>
<protein>
    <submittedName>
        <fullName evidence="8">Ferredoxin</fullName>
    </submittedName>
</protein>
<gene>
    <name evidence="8" type="ORF">GCU56_03615</name>
</gene>
<comment type="caution">
    <text evidence="8">The sequence shown here is derived from an EMBL/GenBank/DDBJ whole genome shotgun (WGS) entry which is preliminary data.</text>
</comment>
<evidence type="ECO:0000256" key="3">
    <source>
        <dbReference type="ARBA" id="ARBA00022723"/>
    </source>
</evidence>
<keyword evidence="9" id="KW-1185">Reference proteome</keyword>
<evidence type="ECO:0000256" key="2">
    <source>
        <dbReference type="ARBA" id="ARBA00022448"/>
    </source>
</evidence>
<name>A0A7K3VWD4_9ACTN</name>
<proteinExistence type="predicted"/>
<keyword evidence="4" id="KW-0249">Electron transport</keyword>
<keyword evidence="6" id="KW-0411">Iron-sulfur</keyword>
<keyword evidence="2" id="KW-0813">Transport</keyword>
<dbReference type="PANTHER" id="PTHR36923:SF3">
    <property type="entry name" value="FERREDOXIN"/>
    <property type="match status" value="1"/>
</dbReference>
<dbReference type="PANTHER" id="PTHR36923">
    <property type="entry name" value="FERREDOXIN"/>
    <property type="match status" value="1"/>
</dbReference>
<evidence type="ECO:0000256" key="7">
    <source>
        <dbReference type="ARBA" id="ARBA00023291"/>
    </source>
</evidence>
<organism evidence="8 9">
    <name type="scientific">Geodermatophilus sabuli</name>
    <dbReference type="NCBI Taxonomy" id="1564158"/>
    <lineage>
        <taxon>Bacteria</taxon>
        <taxon>Bacillati</taxon>
        <taxon>Actinomycetota</taxon>
        <taxon>Actinomycetes</taxon>
        <taxon>Geodermatophilales</taxon>
        <taxon>Geodermatophilaceae</taxon>
        <taxon>Geodermatophilus</taxon>
    </lineage>
</organism>
<reference evidence="8 9" key="1">
    <citation type="submission" date="2020-02" db="EMBL/GenBank/DDBJ databases">
        <title>Geodermatophilus sabuli CPCC 205279 I12A-02694.</title>
        <authorList>
            <person name="Jiang Z."/>
        </authorList>
    </citation>
    <scope>NUCLEOTIDE SEQUENCE [LARGE SCALE GENOMIC DNA]</scope>
    <source>
        <strain evidence="8 9">I12A-02694</strain>
    </source>
</reference>
<keyword evidence="7" id="KW-0003">3Fe-4S</keyword>
<keyword evidence="5" id="KW-0408">Iron</keyword>
<dbReference type="InterPro" id="IPR051269">
    <property type="entry name" value="Fe-S_cluster_ET"/>
</dbReference>
<dbReference type="AlphaFoldDB" id="A0A7K3VWD4"/>